<dbReference type="eggNOG" id="COG2334">
    <property type="taxonomic scope" value="Bacteria"/>
</dbReference>
<dbReference type="PaxDb" id="195103-CPF_2267"/>
<protein>
    <submittedName>
        <fullName evidence="2">Spore coat protein</fullName>
    </submittedName>
</protein>
<dbReference type="SUPFAM" id="SSF56112">
    <property type="entry name" value="Protein kinase-like (PK-like)"/>
    <property type="match status" value="1"/>
</dbReference>
<proteinExistence type="predicted"/>
<dbReference type="Gene3D" id="3.90.1200.10">
    <property type="match status" value="1"/>
</dbReference>
<accession>A0A0H2YSW1</accession>
<dbReference type="InterPro" id="IPR047175">
    <property type="entry name" value="CotS-like"/>
</dbReference>
<dbReference type="RefSeq" id="WP_003451193.1">
    <property type="nucleotide sequence ID" value="NC_008261.1"/>
</dbReference>
<dbReference type="HOGENOM" id="CLU_042636_2_0_9"/>
<feature type="domain" description="Aminoglycoside phosphotransferase" evidence="1">
    <location>
        <begin position="71"/>
        <end position="273"/>
    </location>
</feature>
<sequence>MGKHSKKFNEADEIFNAVESIVLPMYNLENYSIENIKFKNTDKNRAVYKLIDDINNPKNTFCLKKVYYDEGTLLFIYSVMEWFARNEIKLPKMLPSKFNGRFVKANNMLFMLCPWVKGEKCNFDNLQHILLSIENLAKMHNCSRNFKAIEGSLIKTGFDSLYISTLKHFNKILSSFNTATKMKHKDKFSSIFLDVFDENIYLAKEALLVSGSINDKNLSRSLCHGDYVNKNILIDNTDVWVIDFDKASLNYSMYDLCYFMRRLLKRSNTNWDIDLTRKIIKTYNSIAPLTEDDFKYVFSYLAFPQKYWRLSKDYYNNIKKCNKSMFVESLKEVSLDTYAQVRFVGELRTLFSTEFKIKV</sequence>
<gene>
    <name evidence="2" type="ordered locus">CPF_2267</name>
</gene>
<dbReference type="NCBIfam" id="TIGR02906">
    <property type="entry name" value="spore_CotS"/>
    <property type="match status" value="1"/>
</dbReference>
<dbReference type="PANTHER" id="PTHR39179">
    <property type="entry name" value="SPORE COAT PROTEIN I"/>
    <property type="match status" value="1"/>
</dbReference>
<dbReference type="KEGG" id="cpf:CPF_2267"/>
<evidence type="ECO:0000259" key="1">
    <source>
        <dbReference type="Pfam" id="PF01636"/>
    </source>
</evidence>
<reference evidence="2 3" key="1">
    <citation type="journal article" date="2006" name="Genome Res.">
        <title>Skewed genomic variability in strains of the toxigenic bacterial pathogen, Clostridium perfringens.</title>
        <authorList>
            <person name="Myers G.S."/>
            <person name="Rasko D.A."/>
            <person name="Cheung J.K."/>
            <person name="Ravel J."/>
            <person name="Seshadri R."/>
            <person name="Deboy R.T."/>
            <person name="Ren Q."/>
            <person name="Varga J."/>
            <person name="Awad M.M."/>
            <person name="Brinkac L.M."/>
            <person name="Daugherty S.C."/>
            <person name="Haft D.H."/>
            <person name="Dodson R.J."/>
            <person name="Madupu R."/>
            <person name="Nelson W.C."/>
            <person name="Rosovitz M.J."/>
            <person name="Sullivan S.A."/>
            <person name="Khouri H."/>
            <person name="Dimitrov G.I."/>
            <person name="Watkins K.L."/>
            <person name="Mulligan S."/>
            <person name="Benton J."/>
            <person name="Radune D."/>
            <person name="Fisher D.J."/>
            <person name="Atkins H.S."/>
            <person name="Hiscox T."/>
            <person name="Jost B.H."/>
            <person name="Billington S.J."/>
            <person name="Songer J.G."/>
            <person name="McClane B.A."/>
            <person name="Titball R.W."/>
            <person name="Rood J.I."/>
            <person name="Melville S.B."/>
            <person name="Paulsen I.T."/>
        </authorList>
    </citation>
    <scope>NUCLEOTIDE SEQUENCE [LARGE SCALE GENOMIC DNA]</scope>
    <source>
        <strain evidence="3">ATCC 13124 / DSM 756 / JCM 1290 / NCIMB 6125 / NCTC 8237 / S 107 / Type A</strain>
    </source>
</reference>
<dbReference type="EMBL" id="CP000246">
    <property type="protein sequence ID" value="ABG84118.1"/>
    <property type="molecule type" value="Genomic_DNA"/>
</dbReference>
<dbReference type="InterPro" id="IPR011009">
    <property type="entry name" value="Kinase-like_dom_sf"/>
</dbReference>
<dbReference type="Gene3D" id="3.30.200.20">
    <property type="entry name" value="Phosphorylase Kinase, domain 1"/>
    <property type="match status" value="1"/>
</dbReference>
<dbReference type="PANTHER" id="PTHR39179:SF1">
    <property type="entry name" value="SPORE COAT PROTEIN I"/>
    <property type="match status" value="1"/>
</dbReference>
<dbReference type="Proteomes" id="UP000001823">
    <property type="component" value="Chromosome"/>
</dbReference>
<keyword evidence="3" id="KW-1185">Reference proteome</keyword>
<dbReference type="InterPro" id="IPR014255">
    <property type="entry name" value="Spore_coat_CotS"/>
</dbReference>
<evidence type="ECO:0000313" key="2">
    <source>
        <dbReference type="EMBL" id="ABG84118.1"/>
    </source>
</evidence>
<dbReference type="InterPro" id="IPR002575">
    <property type="entry name" value="Aminoglycoside_PTrfase"/>
</dbReference>
<name>A0A0H2YSW1_CLOP1</name>
<evidence type="ECO:0000313" key="3">
    <source>
        <dbReference type="Proteomes" id="UP000001823"/>
    </source>
</evidence>
<dbReference type="STRING" id="195103.CPF_2267"/>
<dbReference type="GO" id="GO:0042601">
    <property type="term" value="C:endospore-forming forespore"/>
    <property type="evidence" value="ECO:0007669"/>
    <property type="project" value="TreeGrafter"/>
</dbReference>
<dbReference type="Pfam" id="PF01636">
    <property type="entry name" value="APH"/>
    <property type="match status" value="1"/>
</dbReference>
<organism evidence="2 3">
    <name type="scientific">Clostridium perfringens (strain ATCC 13124 / DSM 756 / JCM 1290 / NCIMB 6125 / NCTC 8237 / Type A)</name>
    <dbReference type="NCBI Taxonomy" id="195103"/>
    <lineage>
        <taxon>Bacteria</taxon>
        <taxon>Bacillati</taxon>
        <taxon>Bacillota</taxon>
        <taxon>Clostridia</taxon>
        <taxon>Eubacteriales</taxon>
        <taxon>Clostridiaceae</taxon>
        <taxon>Clostridium</taxon>
    </lineage>
</organism>
<dbReference type="AlphaFoldDB" id="A0A0H2YSW1"/>